<evidence type="ECO:0000256" key="1">
    <source>
        <dbReference type="SAM" id="SignalP"/>
    </source>
</evidence>
<evidence type="ECO:0000259" key="2">
    <source>
        <dbReference type="Pfam" id="PF09949"/>
    </source>
</evidence>
<dbReference type="OrthoDB" id="5290033at2"/>
<feature type="domain" description="Phosphatidate phosphatase APP1 catalytic" evidence="2">
    <location>
        <begin position="22"/>
        <end position="152"/>
    </location>
</feature>
<dbReference type="AlphaFoldDB" id="A0A150WEN5"/>
<proteinExistence type="predicted"/>
<dbReference type="Pfam" id="PF09949">
    <property type="entry name" value="APP1_cat"/>
    <property type="match status" value="1"/>
</dbReference>
<dbReference type="InterPro" id="IPR019236">
    <property type="entry name" value="APP1_cat"/>
</dbReference>
<reference evidence="3 4" key="1">
    <citation type="submission" date="2016-03" db="EMBL/GenBank/DDBJ databases">
        <authorList>
            <person name="Ploux O."/>
        </authorList>
    </citation>
    <scope>NUCLEOTIDE SEQUENCE [LARGE SCALE GENOMIC DNA]</scope>
    <source>
        <strain evidence="3 4">BER2</strain>
    </source>
</reference>
<dbReference type="GO" id="GO:0008195">
    <property type="term" value="F:phosphatidate phosphatase activity"/>
    <property type="evidence" value="ECO:0007669"/>
    <property type="project" value="InterPro"/>
</dbReference>
<accession>A0A150WEN5</accession>
<name>A0A150WEN5_BDEBC</name>
<feature type="chain" id="PRO_5007572825" description="Phosphatidate phosphatase APP1 catalytic domain-containing protein" evidence="1">
    <location>
        <begin position="19"/>
        <end position="267"/>
    </location>
</feature>
<comment type="caution">
    <text evidence="3">The sequence shown here is derived from an EMBL/GenBank/DDBJ whole genome shotgun (WGS) entry which is preliminary data.</text>
</comment>
<dbReference type="EMBL" id="LUKF01000017">
    <property type="protein sequence ID" value="KYG61268.1"/>
    <property type="molecule type" value="Genomic_DNA"/>
</dbReference>
<sequence length="267" mass="30836">MKNFIAFLIFIVSLSSQAQTLFVSDVDDTIKLANVKDLSEAARYAFDDKSRFLGMNALYHQIVKENSDIQVVYLSKAPEWFMGRTHRNFLKNGNYPAGTYIGKTEYDSDVHKITNLRKLMEEHRPRKVILIGDNGEQDADIYAQLAQEYANQGIEFHQFIRIVYNRNSFVEWGAALHNGQTGFVTPLEISFELEKARILSYSAVETLVKTLVPDFVYASSYAAEGDVAFPYFVNCQTFVWKWDDSLQRFDTMKQLKLKLTDRCRLKM</sequence>
<protein>
    <recommendedName>
        <fullName evidence="2">Phosphatidate phosphatase APP1 catalytic domain-containing protein</fullName>
    </recommendedName>
</protein>
<feature type="signal peptide" evidence="1">
    <location>
        <begin position="1"/>
        <end position="18"/>
    </location>
</feature>
<dbReference type="PANTHER" id="PTHR28208:SF3">
    <property type="entry name" value="PHOSPHATIDATE PHOSPHATASE APP1"/>
    <property type="match status" value="1"/>
</dbReference>
<gene>
    <name evidence="3" type="ORF">AZI85_10030</name>
</gene>
<dbReference type="PANTHER" id="PTHR28208">
    <property type="entry name" value="PHOSPHATIDATE PHOSPHATASE APP1"/>
    <property type="match status" value="1"/>
</dbReference>
<evidence type="ECO:0000313" key="4">
    <source>
        <dbReference type="Proteomes" id="UP000075391"/>
    </source>
</evidence>
<dbReference type="Proteomes" id="UP000075391">
    <property type="component" value="Unassembled WGS sequence"/>
</dbReference>
<keyword evidence="1" id="KW-0732">Signal</keyword>
<evidence type="ECO:0000313" key="3">
    <source>
        <dbReference type="EMBL" id="KYG61268.1"/>
    </source>
</evidence>
<dbReference type="RefSeq" id="WP_063244629.1">
    <property type="nucleotide sequence ID" value="NZ_LUKF01000017.1"/>
</dbReference>
<dbReference type="InterPro" id="IPR052935">
    <property type="entry name" value="Mg2+_PAP"/>
</dbReference>
<organism evidence="3 4">
    <name type="scientific">Bdellovibrio bacteriovorus</name>
    <dbReference type="NCBI Taxonomy" id="959"/>
    <lineage>
        <taxon>Bacteria</taxon>
        <taxon>Pseudomonadati</taxon>
        <taxon>Bdellovibrionota</taxon>
        <taxon>Bdellovibrionia</taxon>
        <taxon>Bdellovibrionales</taxon>
        <taxon>Pseudobdellovibrionaceae</taxon>
        <taxon>Bdellovibrio</taxon>
    </lineage>
</organism>